<dbReference type="Gene3D" id="3.30.1220.10">
    <property type="entry name" value="CobW-like, C-terminal domain"/>
    <property type="match status" value="1"/>
</dbReference>
<evidence type="ECO:0000259" key="3">
    <source>
        <dbReference type="Pfam" id="PF02492"/>
    </source>
</evidence>
<dbReference type="eggNOG" id="KOG2743">
    <property type="taxonomic scope" value="Eukaryota"/>
</dbReference>
<dbReference type="PANTHER" id="PTHR13748:SF31">
    <property type="entry name" value="ZINC-REGULATED GTPASE METALLOPROTEIN ACTIVATOR 1A-RELATED"/>
    <property type="match status" value="1"/>
</dbReference>
<keyword evidence="1" id="KW-0175">Coiled coil</keyword>
<dbReference type="Pfam" id="PF02492">
    <property type="entry name" value="cobW"/>
    <property type="match status" value="1"/>
</dbReference>
<proteinExistence type="predicted"/>
<feature type="compositionally biased region" description="Basic and acidic residues" evidence="2">
    <location>
        <begin position="197"/>
        <end position="217"/>
    </location>
</feature>
<reference evidence="4 5" key="1">
    <citation type="submission" date="2013-02" db="EMBL/GenBank/DDBJ databases">
        <title>The Genome Annotation of Plasmodium falciparum Tanzania (2000708).</title>
        <authorList>
            <consortium name="The Broad Institute Genome Sequencing Platform"/>
            <consortium name="The Broad Institute Genome Sequencing Center for Infectious Disease"/>
            <person name="Neafsey D."/>
            <person name="Hoffman S."/>
            <person name="Volkman S."/>
            <person name="Rosenthal P."/>
            <person name="Walker B."/>
            <person name="Young S.K."/>
            <person name="Zeng Q."/>
            <person name="Gargeya S."/>
            <person name="Fitzgerald M."/>
            <person name="Haas B."/>
            <person name="Abouelleil A."/>
            <person name="Allen A.W."/>
            <person name="Alvarado L."/>
            <person name="Arachchi H.M."/>
            <person name="Berlin A.M."/>
            <person name="Chapman S.B."/>
            <person name="Gainer-Dewar J."/>
            <person name="Goldberg J."/>
            <person name="Griggs A."/>
            <person name="Gujja S."/>
            <person name="Hansen M."/>
            <person name="Howarth C."/>
            <person name="Imamovic A."/>
            <person name="Ireland A."/>
            <person name="Larimer J."/>
            <person name="McCowan C."/>
            <person name="Murphy C."/>
            <person name="Pearson M."/>
            <person name="Poon T.W."/>
            <person name="Priest M."/>
            <person name="Roberts A."/>
            <person name="Saif S."/>
            <person name="Shea T."/>
            <person name="Sisk P."/>
            <person name="Sykes S."/>
            <person name="Wortman J."/>
            <person name="Nusbaum C."/>
            <person name="Birren B."/>
        </authorList>
    </citation>
    <scope>NUCLEOTIDE SEQUENCE [LARGE SCALE GENOMIC DNA]</scope>
    <source>
        <strain evidence="5">Tanzania (2000708)</strain>
    </source>
</reference>
<evidence type="ECO:0000256" key="2">
    <source>
        <dbReference type="SAM" id="MobiDB-lite"/>
    </source>
</evidence>
<protein>
    <recommendedName>
        <fullName evidence="3">CobW/HypB/UreG nucleotide-binding domain-containing protein</fullName>
    </recommendedName>
</protein>
<dbReference type="GO" id="GO:0005737">
    <property type="term" value="C:cytoplasm"/>
    <property type="evidence" value="ECO:0007669"/>
    <property type="project" value="TreeGrafter"/>
</dbReference>
<dbReference type="AlphaFoldDB" id="A0A024W183"/>
<reference evidence="4 5" key="2">
    <citation type="submission" date="2013-02" db="EMBL/GenBank/DDBJ databases">
        <title>The Genome Sequence of Plasmodium falciparum Tanzania (2000708).</title>
        <authorList>
            <consortium name="The Broad Institute Genome Sequencing Platform"/>
            <consortium name="The Broad Institute Genome Sequencing Center for Infectious Disease"/>
            <person name="Neafsey D."/>
            <person name="Cheeseman I."/>
            <person name="Volkman S."/>
            <person name="Adams J."/>
            <person name="Walker B."/>
            <person name="Young S.K."/>
            <person name="Zeng Q."/>
            <person name="Gargeya S."/>
            <person name="Fitzgerald M."/>
            <person name="Haas B."/>
            <person name="Abouelleil A."/>
            <person name="Alvarado L."/>
            <person name="Arachchi H.M."/>
            <person name="Berlin A.M."/>
            <person name="Chapman S.B."/>
            <person name="Dewar J."/>
            <person name="Goldberg J."/>
            <person name="Griggs A."/>
            <person name="Gujja S."/>
            <person name="Hansen M."/>
            <person name="Howarth C."/>
            <person name="Imamovic A."/>
            <person name="Larimer J."/>
            <person name="McCowan C."/>
            <person name="Murphy C."/>
            <person name="Neiman D."/>
            <person name="Pearson M."/>
            <person name="Priest M."/>
            <person name="Roberts A."/>
            <person name="Saif S."/>
            <person name="Shea T."/>
            <person name="Sisk P."/>
            <person name="Sykes S."/>
            <person name="Wortman J."/>
            <person name="Nusbaum C."/>
            <person name="Birren B."/>
        </authorList>
    </citation>
    <scope>NUCLEOTIDE SEQUENCE [LARGE SCALE GENOMIC DNA]</scope>
    <source>
        <strain evidence="5">Tanzania (2000708)</strain>
    </source>
</reference>
<dbReference type="InterPro" id="IPR003495">
    <property type="entry name" value="CobW/HypB/UreG_nucleotide-bd"/>
</dbReference>
<evidence type="ECO:0000313" key="5">
    <source>
        <dbReference type="Proteomes" id="UP000030708"/>
    </source>
</evidence>
<feature type="coiled-coil region" evidence="1">
    <location>
        <begin position="66"/>
        <end position="93"/>
    </location>
</feature>
<gene>
    <name evidence="4" type="ORF">PFTANZ_05008</name>
</gene>
<dbReference type="SUPFAM" id="SSF52540">
    <property type="entry name" value="P-loop containing nucleoside triphosphate hydrolases"/>
    <property type="match status" value="1"/>
</dbReference>
<evidence type="ECO:0000256" key="1">
    <source>
        <dbReference type="SAM" id="Coils"/>
    </source>
</evidence>
<dbReference type="EMBL" id="KI926529">
    <property type="protein sequence ID" value="ETW34328.1"/>
    <property type="molecule type" value="Genomic_DNA"/>
</dbReference>
<dbReference type="InterPro" id="IPR027417">
    <property type="entry name" value="P-loop_NTPase"/>
</dbReference>
<sequence>MIGITIITGFLGAGKTTLLKNLLNESIEKDKKIAIIHNEFTEKNNNIDKIVFKDINDIYNIPKIKEDDKNNVNNNLKKDIQKNKNELRIINEIDSEEGFIYELNNGCLCCSNKSNFVKLIENILSLKTKYDYIFVEVSGVYDNIQINNLLWLDELNKSKIYLDSIIHIVDSYHFIKYYNKQEIKQNTKDTLSNEINHEHEKKKKNEANNVYHNEKNNESNNVYHNEKNNESNNVYHNEKQNEANNFGPNEQTPEYEQIMVSDVIILNKIDKLNEHNINELKIFIHKLNPIGTIYTTSYCYVPIENITNLKCYEKKNIKNIIINNTKVENVVSFHYNDFHNMTFHFDHDISSLIQLSDLLNKMKNKFIKQKDTNILKQIVTILKNKNIFSYKKINHILATLLWNSKLQIYRGKGVFVAFNDDIYNNKHKIKLNIYYYQSVGDLYEINHVMTDIHTFFQTYVTKNIKENEIIHTNNNNNNNNNNNINIISNNINNENTQTEFNIHNINYDHEEHTCDDLLEFENYISDDSSCSENNEYNINNILNNMHIFTSRFLFIGKNINMEDIKNKLDDCLYK</sequence>
<dbReference type="PANTHER" id="PTHR13748">
    <property type="entry name" value="COBW-RELATED"/>
    <property type="match status" value="1"/>
</dbReference>
<organism evidence="4 5">
    <name type="scientific">Plasmodium falciparum Tanzania</name>
    <name type="common">2000708</name>
    <dbReference type="NCBI Taxonomy" id="1036725"/>
    <lineage>
        <taxon>Eukaryota</taxon>
        <taxon>Sar</taxon>
        <taxon>Alveolata</taxon>
        <taxon>Apicomplexa</taxon>
        <taxon>Aconoidasida</taxon>
        <taxon>Haemosporida</taxon>
        <taxon>Plasmodiidae</taxon>
        <taxon>Plasmodium</taxon>
        <taxon>Plasmodium (Laverania)</taxon>
    </lineage>
</organism>
<dbReference type="InterPro" id="IPR051316">
    <property type="entry name" value="Zinc-reg_GTPase_activator"/>
</dbReference>
<feature type="region of interest" description="Disordered" evidence="2">
    <location>
        <begin position="197"/>
        <end position="232"/>
    </location>
</feature>
<dbReference type="OrthoDB" id="258627at2759"/>
<dbReference type="Proteomes" id="UP000030708">
    <property type="component" value="Unassembled WGS sequence"/>
</dbReference>
<dbReference type="CDD" id="cd03112">
    <property type="entry name" value="CobW-like"/>
    <property type="match status" value="1"/>
</dbReference>
<dbReference type="InterPro" id="IPR036627">
    <property type="entry name" value="CobW-likC_sf"/>
</dbReference>
<name>A0A024W183_PLAFA</name>
<dbReference type="Gene3D" id="3.40.50.300">
    <property type="entry name" value="P-loop containing nucleotide triphosphate hydrolases"/>
    <property type="match status" value="1"/>
</dbReference>
<feature type="domain" description="CobW/HypB/UreG nucleotide-binding" evidence="3">
    <location>
        <begin position="4"/>
        <end position="191"/>
    </location>
</feature>
<accession>A0A024W183</accession>
<evidence type="ECO:0000313" key="4">
    <source>
        <dbReference type="EMBL" id="ETW34328.1"/>
    </source>
</evidence>